<dbReference type="EMBL" id="JAGKQM010000016">
    <property type="protein sequence ID" value="KAH0873594.1"/>
    <property type="molecule type" value="Genomic_DNA"/>
</dbReference>
<evidence type="ECO:0000313" key="2">
    <source>
        <dbReference type="Proteomes" id="UP000824890"/>
    </source>
</evidence>
<evidence type="ECO:0000313" key="1">
    <source>
        <dbReference type="EMBL" id="KAH0873594.1"/>
    </source>
</evidence>
<proteinExistence type="predicted"/>
<feature type="non-terminal residue" evidence="1">
    <location>
        <position position="72"/>
    </location>
</feature>
<gene>
    <name evidence="1" type="ORF">HID58_070956</name>
</gene>
<name>A0ABQ7Z0A7_BRANA</name>
<accession>A0ABQ7Z0A7</accession>
<protein>
    <submittedName>
        <fullName evidence="1">Uncharacterized protein</fullName>
    </submittedName>
</protein>
<comment type="caution">
    <text evidence="1">The sequence shown here is derived from an EMBL/GenBank/DDBJ whole genome shotgun (WGS) entry which is preliminary data.</text>
</comment>
<dbReference type="Proteomes" id="UP000824890">
    <property type="component" value="Unassembled WGS sequence"/>
</dbReference>
<organism evidence="1 2">
    <name type="scientific">Brassica napus</name>
    <name type="common">Rape</name>
    <dbReference type="NCBI Taxonomy" id="3708"/>
    <lineage>
        <taxon>Eukaryota</taxon>
        <taxon>Viridiplantae</taxon>
        <taxon>Streptophyta</taxon>
        <taxon>Embryophyta</taxon>
        <taxon>Tracheophyta</taxon>
        <taxon>Spermatophyta</taxon>
        <taxon>Magnoliopsida</taxon>
        <taxon>eudicotyledons</taxon>
        <taxon>Gunneridae</taxon>
        <taxon>Pentapetalae</taxon>
        <taxon>rosids</taxon>
        <taxon>malvids</taxon>
        <taxon>Brassicales</taxon>
        <taxon>Brassicaceae</taxon>
        <taxon>Brassiceae</taxon>
        <taxon>Brassica</taxon>
    </lineage>
</organism>
<sequence length="72" mass="8004">MGIRAIASVASAVARRKKTHQVKIYNMIETALDQRIKNPGCTFHITLHSIWQERNDIHHGATPMVAGSVVLN</sequence>
<reference evidence="1 2" key="1">
    <citation type="submission" date="2021-05" db="EMBL/GenBank/DDBJ databases">
        <title>Genome Assembly of Synthetic Allotetraploid Brassica napus Reveals Homoeologous Exchanges between Subgenomes.</title>
        <authorList>
            <person name="Davis J.T."/>
        </authorList>
    </citation>
    <scope>NUCLEOTIDE SEQUENCE [LARGE SCALE GENOMIC DNA]</scope>
    <source>
        <strain evidence="2">cv. Da-Ae</strain>
        <tissue evidence="1">Seedling</tissue>
    </source>
</reference>
<keyword evidence="2" id="KW-1185">Reference proteome</keyword>